<keyword evidence="7" id="KW-1133">Transmembrane helix</keyword>
<proteinExistence type="inferred from homology"/>
<organism evidence="9 10">
    <name type="scientific">Pseudoduganella danionis</name>
    <dbReference type="NCBI Taxonomy" id="1890295"/>
    <lineage>
        <taxon>Bacteria</taxon>
        <taxon>Pseudomonadati</taxon>
        <taxon>Pseudomonadota</taxon>
        <taxon>Betaproteobacteria</taxon>
        <taxon>Burkholderiales</taxon>
        <taxon>Oxalobacteraceae</taxon>
        <taxon>Telluria group</taxon>
        <taxon>Pseudoduganella</taxon>
    </lineage>
</organism>
<keyword evidence="7" id="KW-0812">Transmembrane</keyword>
<reference evidence="9 10" key="1">
    <citation type="submission" date="2019-11" db="EMBL/GenBank/DDBJ databases">
        <title>Type strains purchased from KCTC, JCM and DSMZ.</title>
        <authorList>
            <person name="Lu H."/>
        </authorList>
    </citation>
    <scope>NUCLEOTIDE SEQUENCE [LARGE SCALE GENOMIC DNA]</scope>
    <source>
        <strain evidence="9 10">DSM 103461</strain>
    </source>
</reference>
<evidence type="ECO:0000256" key="2">
    <source>
        <dbReference type="ARBA" id="ARBA00007898"/>
    </source>
</evidence>
<dbReference type="InterPro" id="IPR001460">
    <property type="entry name" value="PCN-bd_Tpept"/>
</dbReference>
<comment type="caution">
    <text evidence="9">The sequence shown here is derived from an EMBL/GenBank/DDBJ whole genome shotgun (WGS) entry which is preliminary data.</text>
</comment>
<keyword evidence="10" id="KW-1185">Reference proteome</keyword>
<evidence type="ECO:0000256" key="4">
    <source>
        <dbReference type="ARBA" id="ARBA00022729"/>
    </source>
</evidence>
<name>A0ABW9SKC7_9BURK</name>
<dbReference type="PANTHER" id="PTHR30627:SF6">
    <property type="entry name" value="BETA-LACTAMASE YBXI-RELATED"/>
    <property type="match status" value="1"/>
</dbReference>
<dbReference type="EMBL" id="WNKW01000001">
    <property type="protein sequence ID" value="MTW32628.1"/>
    <property type="molecule type" value="Genomic_DNA"/>
</dbReference>
<comment type="catalytic activity">
    <reaction evidence="1">
        <text>a beta-lactam + H2O = a substituted beta-amino acid</text>
        <dbReference type="Rhea" id="RHEA:20401"/>
        <dbReference type="ChEBI" id="CHEBI:15377"/>
        <dbReference type="ChEBI" id="CHEBI:35627"/>
        <dbReference type="ChEBI" id="CHEBI:140347"/>
        <dbReference type="EC" id="3.5.2.6"/>
    </reaction>
</comment>
<gene>
    <name evidence="9" type="ORF">GM655_07305</name>
</gene>
<dbReference type="Proteomes" id="UP000735592">
    <property type="component" value="Unassembled WGS sequence"/>
</dbReference>
<dbReference type="Gene3D" id="3.40.710.10">
    <property type="entry name" value="DD-peptidase/beta-lactamase superfamily"/>
    <property type="match status" value="1"/>
</dbReference>
<dbReference type="InterPro" id="IPR050515">
    <property type="entry name" value="Beta-lactam/transpept"/>
</dbReference>
<evidence type="ECO:0000256" key="5">
    <source>
        <dbReference type="ARBA" id="ARBA00022801"/>
    </source>
</evidence>
<accession>A0ABW9SKC7</accession>
<dbReference type="PANTHER" id="PTHR30627">
    <property type="entry name" value="PEPTIDOGLYCAN D,D-TRANSPEPTIDASE"/>
    <property type="match status" value="1"/>
</dbReference>
<feature type="transmembrane region" description="Helical" evidence="7">
    <location>
        <begin position="58"/>
        <end position="80"/>
    </location>
</feature>
<keyword evidence="7" id="KW-0472">Membrane</keyword>
<dbReference type="Pfam" id="PF00905">
    <property type="entry name" value="Transpeptidase"/>
    <property type="match status" value="1"/>
</dbReference>
<feature type="domain" description="Penicillin-binding protein transpeptidase" evidence="8">
    <location>
        <begin position="867"/>
        <end position="1112"/>
    </location>
</feature>
<dbReference type="InterPro" id="IPR012338">
    <property type="entry name" value="Beta-lactam/transpept-like"/>
</dbReference>
<evidence type="ECO:0000313" key="9">
    <source>
        <dbReference type="EMBL" id="MTW32628.1"/>
    </source>
</evidence>
<evidence type="ECO:0000256" key="7">
    <source>
        <dbReference type="SAM" id="Phobius"/>
    </source>
</evidence>
<keyword evidence="6" id="KW-0046">Antibiotic resistance</keyword>
<sequence>MPRLYSQLLLALQARLRARRRAANLRAGRPGAAALPGHAAPIRSEAGRRPQWLAQWHWLWLVALLLVGGLLIASHARYLVQISALTPQASRTVRAVQEFQAVLPGVRFEVPQQAGISLSLHPEAALLVLTGMQAAPAVRIDLCSQLRAPDDPRLLPLRLGYRFDDVQRLVGQNQSAALPQALRNVLLVSEQGVAAGMPLVQISGNAGADFNDPAGATLQLNWQAQRTDVRWLSDAGFGQIEQGRTASVSLRQQGWLMWGNEAALHIERRSNVTCPQAGELTVQLYRTASTGARAAEAGAAQTALVQAFPARGRPVSSVLQAGVYQVPATPAAALEDASLFAALQAQGLLRLNAQGSIELAPPDLLQWQALAPDQRVEGAQDWQAVAPDAGNRKLLKRLYYQADGAYVRQQVELFNSERWLLAWRAPELAPSAAATAGAISNKGASAGTGAPSEMRDQVASPQWQASMAPPGAKEGMAVPLASTAQMPVAATRLFAALPQGWQSWNRLANWPPALQAGTRTVRLQLALPAPAQGGEQLRLMLIGQVAQVDGATVHSLPACTGRACRSASDVQQLLLSVQPGARSVQLLITPLPFHPAEDEKYRHLWVDHGQLRWQALPAASHRTTVGGTQAGSPPALQLVDRHGTALWHDGASTAEAAQAGLAPLLGLARDHGSSVAGMLARLPGVPQQARLTLDLPLQALSQQVLECVGLRHGRWDGAQCHAGGPVPEGRHAGLVILDAENGDILAAAGAGMGHVSAANWAEVRDFDRTSPARSPLRLPAWQHDGGAHQSPGSTFKVVTALGLELAAQQDHQLDALLSGLPLPALNRLAQQRGFGFQTDAASYPLNPRLAHVTNYREQSLERRAQDGKLGLAQALTYSLNTWFAWTGELSDRSLFGLAEGGAPDLQALDAGALDSIRPIVAAAHKLGFEQRLRLDGGLLPADYDWRSWDALQATPAHIDPIHTRHELRQMSIGLRMQVTPLQMALASAAIAQGSVVTPRLLLALDGSNSVAPSQPPLGIRLDRVRAGMKGVVDTGTGAGAFRSSALAALRPGLYGKTGTAPSGPDSATVWFTGWLEAGSLPGQRHRLALAAFVSHSEATGGEHAAPVLATVLAALAGRVHQNSEQKRN</sequence>
<evidence type="ECO:0000256" key="6">
    <source>
        <dbReference type="ARBA" id="ARBA00023251"/>
    </source>
</evidence>
<dbReference type="SUPFAM" id="SSF56601">
    <property type="entry name" value="beta-lactamase/transpeptidase-like"/>
    <property type="match status" value="1"/>
</dbReference>
<evidence type="ECO:0000313" key="10">
    <source>
        <dbReference type="Proteomes" id="UP000735592"/>
    </source>
</evidence>
<evidence type="ECO:0000256" key="3">
    <source>
        <dbReference type="ARBA" id="ARBA00012865"/>
    </source>
</evidence>
<evidence type="ECO:0000256" key="1">
    <source>
        <dbReference type="ARBA" id="ARBA00001526"/>
    </source>
</evidence>
<protein>
    <recommendedName>
        <fullName evidence="3">beta-lactamase</fullName>
        <ecNumber evidence="3">3.5.2.6</ecNumber>
    </recommendedName>
</protein>
<dbReference type="EC" id="3.5.2.6" evidence="3"/>
<evidence type="ECO:0000259" key="8">
    <source>
        <dbReference type="Pfam" id="PF00905"/>
    </source>
</evidence>
<keyword evidence="5" id="KW-0378">Hydrolase</keyword>
<dbReference type="RefSeq" id="WP_155433866.1">
    <property type="nucleotide sequence ID" value="NZ_JBHLXK010000003.1"/>
</dbReference>
<keyword evidence="4" id="KW-0732">Signal</keyword>
<comment type="similarity">
    <text evidence="2">Belongs to the class-D beta-lactamase family.</text>
</comment>